<dbReference type="EMBL" id="CDNC01000006">
    <property type="protein sequence ID" value="CEM61103.1"/>
    <property type="molecule type" value="Genomic_DNA"/>
</dbReference>
<keyword evidence="3" id="KW-1185">Reference proteome</keyword>
<evidence type="ECO:0000313" key="3">
    <source>
        <dbReference type="Proteomes" id="UP000042527"/>
    </source>
</evidence>
<reference evidence="3" key="2">
    <citation type="submission" date="2015-01" db="EMBL/GenBank/DDBJ databases">
        <authorList>
            <person name="Manzoor Shahid"/>
            <person name="Zubair Saima"/>
        </authorList>
    </citation>
    <scope>NUCLEOTIDE SEQUENCE [LARGE SCALE GENOMIC DNA]</scope>
    <source>
        <strain evidence="3">V1</strain>
    </source>
</reference>
<accession>A0A0B7GRP2</accession>
<organism evidence="1 3">
    <name type="scientific">Treponema phagedenis</name>
    <dbReference type="NCBI Taxonomy" id="162"/>
    <lineage>
        <taxon>Bacteria</taxon>
        <taxon>Pseudomonadati</taxon>
        <taxon>Spirochaetota</taxon>
        <taxon>Spirochaetia</taxon>
        <taxon>Spirochaetales</taxon>
        <taxon>Treponemataceae</taxon>
        <taxon>Treponema</taxon>
    </lineage>
</organism>
<sequence>MRKPLLCILLGVFTLLFSYAKGEVLAFSPVQNRDAHETAEAATEAVGDAILDVFFNQGFIVTGTPLIKGSELDYENTDNIKQSFETLPDYLLVIYCNYSSEVVRDKKGNITPDWKDISWRLVRIESNTEVVRGTVNLKKLSQKTFSGKTEETGSIIGKAALSYLKADK</sequence>
<evidence type="ECO:0000313" key="2">
    <source>
        <dbReference type="EMBL" id="QEJ97069.1"/>
    </source>
</evidence>
<proteinExistence type="predicted"/>
<dbReference type="Proteomes" id="UP000323594">
    <property type="component" value="Chromosome"/>
</dbReference>
<evidence type="ECO:0000313" key="1">
    <source>
        <dbReference type="EMBL" id="CEM61103.1"/>
    </source>
</evidence>
<reference evidence="2 4" key="3">
    <citation type="submission" date="2019-08" db="EMBL/GenBank/DDBJ databases">
        <authorList>
            <person name="Kuhnert P."/>
        </authorList>
    </citation>
    <scope>NUCLEOTIDE SEQUENCE [LARGE SCALE GENOMIC DNA]</scope>
    <source>
        <strain evidence="2 4">B36.5</strain>
    </source>
</reference>
<evidence type="ECO:0000313" key="4">
    <source>
        <dbReference type="Proteomes" id="UP000323594"/>
    </source>
</evidence>
<dbReference type="EMBL" id="CP042817">
    <property type="protein sequence ID" value="QEJ97069.1"/>
    <property type="molecule type" value="Genomic_DNA"/>
</dbReference>
<reference evidence="1" key="1">
    <citation type="submission" date="2015-01" db="EMBL/GenBank/DDBJ databases">
        <authorList>
            <person name="Xiang T."/>
            <person name="Song Y."/>
            <person name="Huang L."/>
            <person name="Wang B."/>
            <person name="Wu P."/>
        </authorList>
    </citation>
    <scope>NUCLEOTIDE SEQUENCE [LARGE SCALE GENOMIC DNA]</scope>
    <source>
        <strain evidence="1">V1</strain>
    </source>
</reference>
<dbReference type="AlphaFoldDB" id="A0A0B7GRP2"/>
<name>A0A0B7GRP2_TREPH</name>
<dbReference type="RefSeq" id="WP_024751759.1">
    <property type="nucleotide sequence ID" value="NZ_CDNC01000006.1"/>
</dbReference>
<dbReference type="Proteomes" id="UP000042527">
    <property type="component" value="Unassembled WGS sequence"/>
</dbReference>
<protein>
    <submittedName>
        <fullName evidence="1">Uncharacterized protein</fullName>
    </submittedName>
</protein>
<gene>
    <name evidence="2" type="ORF">FUT82_03100</name>
    <name evidence="1" type="ORF">TPHV1_140051</name>
</gene>